<protein>
    <submittedName>
        <fullName evidence="2">Transposase (TCE33)</fullName>
    </submittedName>
</protein>
<dbReference type="PATRIC" id="fig|1230459.4.peg.3450"/>
<evidence type="ECO:0000313" key="2">
    <source>
        <dbReference type="EMBL" id="ELY77234.1"/>
    </source>
</evidence>
<organism evidence="2 3">
    <name type="scientific">Natrinema gari JCM 14663</name>
    <dbReference type="NCBI Taxonomy" id="1230459"/>
    <lineage>
        <taxon>Archaea</taxon>
        <taxon>Methanobacteriati</taxon>
        <taxon>Methanobacteriota</taxon>
        <taxon>Stenosarchaea group</taxon>
        <taxon>Halobacteria</taxon>
        <taxon>Halobacteriales</taxon>
        <taxon>Natrialbaceae</taxon>
        <taxon>Natrinema</taxon>
    </lineage>
</organism>
<gene>
    <name evidence="2" type="ORF">C486_17355</name>
</gene>
<accession>L9YSX1</accession>
<name>L9YSX1_9EURY</name>
<dbReference type="RefSeq" id="WP_008458106.1">
    <property type="nucleotide sequence ID" value="NZ_AOIJ01000063.1"/>
</dbReference>
<sequence length="213" mass="24356">MSDDEPDESQTELYHFARGAFVDTDWFPSDLDENDEVVRVSEAGQFPELPSPDTEERKPPYIKKLSRELRAEVFRHLSFDRDDSIKFKRDFLLRIFVSAAIHDIHMNQACENMELKSWVGEGNSVDPSNVRHQLLKFDPATVTRMFRQANDALFDIAFEHEYFDDTNEVAIDSTDWCGTDRVTPAGTSKRRSPSGTSTTRGSSPRSLSSARTR</sequence>
<dbReference type="Proteomes" id="UP000011592">
    <property type="component" value="Unassembled WGS sequence"/>
</dbReference>
<dbReference type="EMBL" id="AOIJ01000063">
    <property type="protein sequence ID" value="ELY77234.1"/>
    <property type="molecule type" value="Genomic_DNA"/>
</dbReference>
<evidence type="ECO:0000313" key="3">
    <source>
        <dbReference type="Proteomes" id="UP000011592"/>
    </source>
</evidence>
<feature type="region of interest" description="Disordered" evidence="1">
    <location>
        <begin position="181"/>
        <end position="213"/>
    </location>
</feature>
<keyword evidence="3" id="KW-1185">Reference proteome</keyword>
<evidence type="ECO:0000256" key="1">
    <source>
        <dbReference type="SAM" id="MobiDB-lite"/>
    </source>
</evidence>
<proteinExistence type="predicted"/>
<comment type="caution">
    <text evidence="2">The sequence shown here is derived from an EMBL/GenBank/DDBJ whole genome shotgun (WGS) entry which is preliminary data.</text>
</comment>
<feature type="compositionally biased region" description="Low complexity" evidence="1">
    <location>
        <begin position="193"/>
        <end position="213"/>
    </location>
</feature>
<reference evidence="2 3" key="1">
    <citation type="journal article" date="2014" name="PLoS Genet.">
        <title>Phylogenetically driven sequencing of extremely halophilic archaea reveals strategies for static and dynamic osmo-response.</title>
        <authorList>
            <person name="Becker E.A."/>
            <person name="Seitzer P.M."/>
            <person name="Tritt A."/>
            <person name="Larsen D."/>
            <person name="Krusor M."/>
            <person name="Yao A.I."/>
            <person name="Wu D."/>
            <person name="Madern D."/>
            <person name="Eisen J.A."/>
            <person name="Darling A.E."/>
            <person name="Facciotti M.T."/>
        </authorList>
    </citation>
    <scope>NUCLEOTIDE SEQUENCE [LARGE SCALE GENOMIC DNA]</scope>
    <source>
        <strain evidence="2 3">JCM 14663</strain>
    </source>
</reference>
<dbReference type="AlphaFoldDB" id="L9YSX1"/>